<evidence type="ECO:0000313" key="2">
    <source>
        <dbReference type="EMBL" id="CEF75379.1"/>
    </source>
</evidence>
<evidence type="ECO:0000256" key="1">
    <source>
        <dbReference type="SAM" id="Phobius"/>
    </source>
</evidence>
<dbReference type="OrthoDB" id="5104313at2759"/>
<dbReference type="RefSeq" id="XP_011318972.1">
    <property type="nucleotide sequence ID" value="XM_011320670.1"/>
</dbReference>
<dbReference type="EnsemblFungi" id="CEF75379">
    <property type="protein sequence ID" value="CEF75379"/>
    <property type="gene ID" value="FGRRES_13693"/>
</dbReference>
<dbReference type="EMBL" id="HG970332">
    <property type="protein sequence ID" value="CEF75379.1"/>
    <property type="molecule type" value="Genomic_DNA"/>
</dbReference>
<organism evidence="2 4">
    <name type="scientific">Gibberella zeae (strain ATCC MYA-4620 / CBS 123657 / FGSC 9075 / NRRL 31084 / PH-1)</name>
    <name type="common">Wheat head blight fungus</name>
    <name type="synonym">Fusarium graminearum</name>
    <dbReference type="NCBI Taxonomy" id="229533"/>
    <lineage>
        <taxon>Eukaryota</taxon>
        <taxon>Fungi</taxon>
        <taxon>Dikarya</taxon>
        <taxon>Ascomycota</taxon>
        <taxon>Pezizomycotina</taxon>
        <taxon>Sordariomycetes</taxon>
        <taxon>Hypocreomycetidae</taxon>
        <taxon>Hypocreales</taxon>
        <taxon>Nectriaceae</taxon>
        <taxon>Fusarium</taxon>
    </lineage>
</organism>
<reference evidence="2 4" key="3">
    <citation type="journal article" date="2015" name="BMC Genomics">
        <title>The completed genome sequence of the pathogenic ascomycete fungus Fusarium graminearum.</title>
        <authorList>
            <person name="King R."/>
            <person name="Urban M."/>
            <person name="Hammond-Kosack M.C."/>
            <person name="Hassani-Pak K."/>
            <person name="Hammond-Kosack K.E."/>
        </authorList>
    </citation>
    <scope>NUCLEOTIDE SEQUENCE [LARGE SCALE GENOMIC DNA]</scope>
    <source>
        <strain evidence="4">ATCC MYA-4620 / CBS 123657 / FGSC 9075 / NRRL 31084 / PH-1</strain>
        <strain evidence="2">PH-1</strain>
    </source>
</reference>
<keyword evidence="1" id="KW-0472">Membrane</keyword>
<dbReference type="Proteomes" id="UP000070720">
    <property type="component" value="Chromosome 1"/>
</dbReference>
<gene>
    <name evidence="2" type="ORF">FGRAMPH1_01T07149</name>
</gene>
<dbReference type="KEGG" id="fgr:FGSG_13693"/>
<name>I1SA12_GIBZE</name>
<dbReference type="InParanoid" id="I1SA12"/>
<reference evidence="3 4" key="2">
    <citation type="journal article" date="2010" name="Nature">
        <title>Comparative genomics reveals mobile pathogenicity chromosomes in Fusarium.</title>
        <authorList>
            <person name="Ma L.J."/>
            <person name="van der Does H.C."/>
            <person name="Borkovich K.A."/>
            <person name="Coleman J.J."/>
            <person name="Daboussi M.J."/>
            <person name="Di Pietro A."/>
            <person name="Dufresne M."/>
            <person name="Freitag M."/>
            <person name="Grabherr M."/>
            <person name="Henrissat B."/>
            <person name="Houterman P.M."/>
            <person name="Kang S."/>
            <person name="Shim W.B."/>
            <person name="Woloshuk C."/>
            <person name="Xie X."/>
            <person name="Xu J.R."/>
            <person name="Antoniw J."/>
            <person name="Baker S.E."/>
            <person name="Bluhm B.H."/>
            <person name="Breakspear A."/>
            <person name="Brown D.W."/>
            <person name="Butchko R.A."/>
            <person name="Chapman S."/>
            <person name="Coulson R."/>
            <person name="Coutinho P.M."/>
            <person name="Danchin E.G."/>
            <person name="Diener A."/>
            <person name="Gale L.R."/>
            <person name="Gardiner D.M."/>
            <person name="Goff S."/>
            <person name="Hammond-Kosack K.E."/>
            <person name="Hilburn K."/>
            <person name="Hua-Van A."/>
            <person name="Jonkers W."/>
            <person name="Kazan K."/>
            <person name="Kodira C.D."/>
            <person name="Koehrsen M."/>
            <person name="Kumar L."/>
            <person name="Lee Y.H."/>
            <person name="Li L."/>
            <person name="Manners J.M."/>
            <person name="Miranda-Saavedra D."/>
            <person name="Mukherjee M."/>
            <person name="Park G."/>
            <person name="Park J."/>
            <person name="Park S.Y."/>
            <person name="Proctor R.H."/>
            <person name="Regev A."/>
            <person name="Ruiz-Roldan M.C."/>
            <person name="Sain D."/>
            <person name="Sakthikumar S."/>
            <person name="Sykes S."/>
            <person name="Schwartz D.C."/>
            <person name="Turgeon B.G."/>
            <person name="Wapinski I."/>
            <person name="Yoder O."/>
            <person name="Young S."/>
            <person name="Zeng Q."/>
            <person name="Zhou S."/>
            <person name="Galagan J."/>
            <person name="Cuomo C.A."/>
            <person name="Kistler H.C."/>
            <person name="Rep M."/>
        </authorList>
    </citation>
    <scope>GENOME REANNOTATION</scope>
    <source>
        <strain evidence="4">ATCC MYA-4620 / CBS 123657 / FGSC 9075 / NRRL 31084 / PH-1</strain>
        <strain evidence="3">PH-1 / ATCC MYA-4620 / FGSC 9075 / NRRL 31084</strain>
    </source>
</reference>
<accession>A0A098D8U9</accession>
<dbReference type="HOGENOM" id="CLU_1415286_0_0_1"/>
<proteinExistence type="predicted"/>
<reference evidence="3 4" key="1">
    <citation type="journal article" date="2007" name="Science">
        <title>The Fusarium graminearum genome reveals a link between localized polymorphism and pathogen specialization.</title>
        <authorList>
            <person name="Cuomo C.A."/>
            <person name="Gueldener U."/>
            <person name="Xu J.-R."/>
            <person name="Trail F."/>
            <person name="Turgeon B.G."/>
            <person name="Di Pietro A."/>
            <person name="Walton J.D."/>
            <person name="Ma L.-J."/>
            <person name="Baker S.E."/>
            <person name="Rep M."/>
            <person name="Adam G."/>
            <person name="Antoniw J."/>
            <person name="Baldwin T."/>
            <person name="Calvo S.E."/>
            <person name="Chang Y.-L."/>
            <person name="DeCaprio D."/>
            <person name="Gale L.R."/>
            <person name="Gnerre S."/>
            <person name="Goswami R.S."/>
            <person name="Hammond-Kosack K."/>
            <person name="Harris L.J."/>
            <person name="Hilburn K."/>
            <person name="Kennell J.C."/>
            <person name="Kroken S."/>
            <person name="Magnuson J.K."/>
            <person name="Mannhaupt G."/>
            <person name="Mauceli E.W."/>
            <person name="Mewes H.-W."/>
            <person name="Mitterbauer R."/>
            <person name="Muehlbauer G."/>
            <person name="Muensterkoetter M."/>
            <person name="Nelson D."/>
            <person name="O'Donnell K."/>
            <person name="Ouellet T."/>
            <person name="Qi W."/>
            <person name="Quesneville H."/>
            <person name="Roncero M.I.G."/>
            <person name="Seong K.-Y."/>
            <person name="Tetko I.V."/>
            <person name="Urban M."/>
            <person name="Waalwijk C."/>
            <person name="Ward T.J."/>
            <person name="Yao J."/>
            <person name="Birren B.W."/>
            <person name="Kistler H.C."/>
        </authorList>
    </citation>
    <scope>NUCLEOTIDE SEQUENCE [LARGE SCALE GENOMIC DNA]</scope>
    <source>
        <strain evidence="4">ATCC MYA-4620 / CBS 123657 / FGSC 9075 / NRRL 31084 / PH-1</strain>
        <strain evidence="3">PH-1 / ATCC MYA-4620 / FGSC 9075 / NRRL 31084</strain>
    </source>
</reference>
<reference evidence="3" key="4">
    <citation type="submission" date="2017-01" db="UniProtKB">
        <authorList>
            <consortium name="EnsemblFungi"/>
        </authorList>
    </citation>
    <scope>IDENTIFICATION</scope>
    <source>
        <strain evidence="3">PH-1 / ATCC MYA-4620 / FGSC 9075 / NRRL 31084</strain>
    </source>
</reference>
<protein>
    <submittedName>
        <fullName evidence="2">Chromosome 1, complete genome</fullName>
    </submittedName>
</protein>
<sequence>MQPAVLLLLEHTICFVFSFFIEQVSVRLMSFIHRTLVVQKVNSTEQSHVTSGRDIHSIIPFYYILIALIAFLAQFQDHPLAFLFYNRTKSTTRTAILSSSMCRGENVQCKECSRMSTRIVQLCIRGELMVNCPEIIIEGVNPEKEECRLCRYGSAKGTVTMPLSMLANTDNYDREVWRASKEQPMPKPIRRL</sequence>
<keyword evidence="1" id="KW-1133">Transmembrane helix</keyword>
<dbReference type="AlphaFoldDB" id="I1SA12"/>
<accession>I1SA12</accession>
<feature type="transmembrane region" description="Helical" evidence="1">
    <location>
        <begin position="61"/>
        <end position="85"/>
    </location>
</feature>
<evidence type="ECO:0000313" key="4">
    <source>
        <dbReference type="Proteomes" id="UP000070720"/>
    </source>
</evidence>
<keyword evidence="1" id="KW-0812">Transmembrane</keyword>
<keyword evidence="4" id="KW-1185">Reference proteome</keyword>
<dbReference type="VEuPathDB" id="FungiDB:FGRAMPH1_01G07149"/>
<evidence type="ECO:0000313" key="3">
    <source>
        <dbReference type="EnsemblFungi" id="CEF75379"/>
    </source>
</evidence>